<dbReference type="GO" id="GO:0008854">
    <property type="term" value="F:exodeoxyribonuclease V activity"/>
    <property type="evidence" value="ECO:0007669"/>
    <property type="project" value="UniProtKB-EC"/>
</dbReference>
<dbReference type="GO" id="GO:0009338">
    <property type="term" value="C:exodeoxyribonuclease V complex"/>
    <property type="evidence" value="ECO:0007669"/>
    <property type="project" value="InterPro"/>
</dbReference>
<dbReference type="CDD" id="cd17933">
    <property type="entry name" value="DEXSc_RecD-like"/>
    <property type="match status" value="1"/>
</dbReference>
<keyword evidence="1" id="KW-0547">Nucleotide-binding</keyword>
<dbReference type="PANTHER" id="PTHR43788">
    <property type="entry name" value="DNA2/NAM7 HELICASE FAMILY MEMBER"/>
    <property type="match status" value="1"/>
</dbReference>
<dbReference type="GO" id="GO:0006302">
    <property type="term" value="P:double-strand break repair"/>
    <property type="evidence" value="ECO:0007669"/>
    <property type="project" value="InterPro"/>
</dbReference>
<evidence type="ECO:0000256" key="1">
    <source>
        <dbReference type="ARBA" id="ARBA00022741"/>
    </source>
</evidence>
<dbReference type="Gene3D" id="3.40.50.300">
    <property type="entry name" value="P-loop containing nucleotide triphosphate hydrolases"/>
    <property type="match status" value="2"/>
</dbReference>
<organism evidence="4 5">
    <name type="scientific">Sulfidibacter corallicola</name>
    <dbReference type="NCBI Taxonomy" id="2818388"/>
    <lineage>
        <taxon>Bacteria</taxon>
        <taxon>Pseudomonadati</taxon>
        <taxon>Acidobacteriota</taxon>
        <taxon>Holophagae</taxon>
        <taxon>Acanthopleuribacterales</taxon>
        <taxon>Acanthopleuribacteraceae</taxon>
        <taxon>Sulfidibacter</taxon>
    </lineage>
</organism>
<dbReference type="InterPro" id="IPR050534">
    <property type="entry name" value="Coronavir_polyprotein_1ab"/>
</dbReference>
<dbReference type="EC" id="3.1.11.5" evidence="4"/>
<protein>
    <submittedName>
        <fullName evidence="4">Exodeoxyribonuclease V subunit alpha</fullName>
        <ecNumber evidence="4">3.1.11.5</ecNumber>
    </submittedName>
</protein>
<dbReference type="CDD" id="cd18809">
    <property type="entry name" value="SF1_C_RecD"/>
    <property type="match status" value="1"/>
</dbReference>
<dbReference type="EMBL" id="CP071793">
    <property type="protein sequence ID" value="QTD54365.1"/>
    <property type="molecule type" value="Genomic_DNA"/>
</dbReference>
<dbReference type="InterPro" id="IPR027417">
    <property type="entry name" value="P-loop_NTPase"/>
</dbReference>
<dbReference type="GO" id="GO:0017116">
    <property type="term" value="F:single-stranded DNA helicase activity"/>
    <property type="evidence" value="ECO:0007669"/>
    <property type="project" value="TreeGrafter"/>
</dbReference>
<feature type="domain" description="UvrD-like helicase C-terminal" evidence="3">
    <location>
        <begin position="625"/>
        <end position="672"/>
    </location>
</feature>
<dbReference type="PANTHER" id="PTHR43788:SF6">
    <property type="entry name" value="DNA HELICASE B"/>
    <property type="match status" value="1"/>
</dbReference>
<evidence type="ECO:0000259" key="3">
    <source>
        <dbReference type="Pfam" id="PF13538"/>
    </source>
</evidence>
<dbReference type="AlphaFoldDB" id="A0A8A4U6I5"/>
<keyword evidence="2" id="KW-0067">ATP-binding</keyword>
<dbReference type="Pfam" id="PF13538">
    <property type="entry name" value="UvrD_C_2"/>
    <property type="match status" value="1"/>
</dbReference>
<dbReference type="InterPro" id="IPR006344">
    <property type="entry name" value="RecD"/>
</dbReference>
<keyword evidence="4" id="KW-0378">Hydrolase</keyword>
<dbReference type="GO" id="GO:0006310">
    <property type="term" value="P:DNA recombination"/>
    <property type="evidence" value="ECO:0007669"/>
    <property type="project" value="InterPro"/>
</dbReference>
<dbReference type="NCBIfam" id="TIGR01447">
    <property type="entry name" value="recD"/>
    <property type="match status" value="1"/>
</dbReference>
<dbReference type="InterPro" id="IPR027785">
    <property type="entry name" value="UvrD-like_helicase_C"/>
</dbReference>
<dbReference type="GO" id="GO:0005524">
    <property type="term" value="F:ATP binding"/>
    <property type="evidence" value="ECO:0007669"/>
    <property type="project" value="UniProtKB-KW"/>
</dbReference>
<accession>A0A8A4U6I5</accession>
<name>A0A8A4U6I5_SULCO</name>
<dbReference type="RefSeq" id="WP_237384459.1">
    <property type="nucleotide sequence ID" value="NZ_CP071793.1"/>
</dbReference>
<dbReference type="HAMAP" id="MF_01487">
    <property type="entry name" value="RecD"/>
    <property type="match status" value="1"/>
</dbReference>
<reference evidence="4" key="1">
    <citation type="submission" date="2021-03" db="EMBL/GenBank/DDBJ databases">
        <title>Acanthopleuribacteraceae sp. M133.</title>
        <authorList>
            <person name="Wang G."/>
        </authorList>
    </citation>
    <scope>NUCLEOTIDE SEQUENCE</scope>
    <source>
        <strain evidence="4">M133</strain>
    </source>
</reference>
<sequence>MTGSFFLASESGAPVFSIVDRQFSALGTVLQQLLGVDGTHLLPSAEGRLFERAVQYGIAPADFYATRKIASLARCPSPLLLTVLLCEKLASGDGNTYLNIETEALAARFVSLGFESEEANEMARQVPAMIASEPDLFGTATPSMPQAAPFIVNANGTELYRHSFHVAEQSISIELGKCLKRPWARHDRLEQAFERIVSQFPAGSRPWTDEDGIGAAPISLAPEQLAAAMTAVHAPLTFISGGPGTGKTSIVLTILRLLAELGVAPGAIQLAAPTGRAANRIGESLERGFGTLAPEARCDAWRAQLPAPKTVHRLLGWSPHRNQFNHGPFNPLSAEWLIIDESSMLDVLMAERLLLAMKPGARLIMLGDADQLPSVDAGAVFRDVTSHARPAPGTARLESLIADLDDRRRVAGSGSPEARLAAHVVQLQRTFRQSDDFGGRHVRAVAAACNRMDSNALLDACGEDAIRVLNPDTLPPPLDGVSSLDPTDCSLLDLVDLLRHRFYEPYRDLARRTYTSLESDTESISRMFRTLDEMRLLCLTHRGTFGVETLNQLFKERIFRGEGPFLPGAPWMVTRNDYRQGLFNGDIGVSLWFASPEGGAARWLVFRTETGFRRIPFGNQVGLTPAYATTVHKSQGSEAGHVVLVLPERKNALCRKELIYTAVTRAKKSVLIYGSRQVLRGAVEESMERASGLRRNLVRTLATGAEERH</sequence>
<keyword evidence="5" id="KW-1185">Reference proteome</keyword>
<evidence type="ECO:0000256" key="2">
    <source>
        <dbReference type="ARBA" id="ARBA00022840"/>
    </source>
</evidence>
<dbReference type="Pfam" id="PF13245">
    <property type="entry name" value="AAA_19"/>
    <property type="match status" value="1"/>
</dbReference>
<dbReference type="SUPFAM" id="SSF52540">
    <property type="entry name" value="P-loop containing nucleoside triphosphate hydrolases"/>
    <property type="match status" value="2"/>
</dbReference>
<evidence type="ECO:0000313" key="5">
    <source>
        <dbReference type="Proteomes" id="UP000663929"/>
    </source>
</evidence>
<dbReference type="KEGG" id="scor:J3U87_18115"/>
<gene>
    <name evidence="4" type="primary">recD</name>
    <name evidence="4" type="ORF">J3U87_18115</name>
</gene>
<evidence type="ECO:0000313" key="4">
    <source>
        <dbReference type="EMBL" id="QTD54365.1"/>
    </source>
</evidence>
<proteinExistence type="inferred from homology"/>
<dbReference type="Proteomes" id="UP000663929">
    <property type="component" value="Chromosome"/>
</dbReference>